<dbReference type="GeneID" id="64871749"/>
<evidence type="ECO:0000313" key="3">
    <source>
        <dbReference type="Proteomes" id="UP000327026"/>
    </source>
</evidence>
<gene>
    <name evidence="2" type="primary">79</name>
    <name evidence="2" type="ORF">PBI_ANTHONY_79</name>
</gene>
<evidence type="ECO:0000256" key="1">
    <source>
        <dbReference type="SAM" id="MobiDB-lite"/>
    </source>
</evidence>
<keyword evidence="3" id="KW-1185">Reference proteome</keyword>
<keyword evidence="2" id="KW-0808">Transferase</keyword>
<organism evidence="2 3">
    <name type="scientific">Mycobacterium phage Anthony</name>
    <dbReference type="NCBI Taxonomy" id="2599857"/>
    <lineage>
        <taxon>Viruses</taxon>
        <taxon>Duplodnaviria</taxon>
        <taxon>Heunggongvirae</taxon>
        <taxon>Uroviricota</taxon>
        <taxon>Caudoviricetes</taxon>
        <taxon>Anthonyvirus</taxon>
        <taxon>Anthonyvirus anthony</taxon>
    </lineage>
</organism>
<name>A0A5J6TKW6_9CAUD</name>
<feature type="compositionally biased region" description="Polar residues" evidence="1">
    <location>
        <begin position="50"/>
        <end position="62"/>
    </location>
</feature>
<protein>
    <submittedName>
        <fullName evidence="2">DNA methylase</fullName>
    </submittedName>
</protein>
<sequence>MAKPFVRATWNPIAQWWERDSEPLGLFSETWPTSGMTRNGRLLERPMSVPRTNASESSSSPILPTPGAQDGERGMRSVEALHRKATNGQRLDRQRSLSDLPRLLPTPAARDGKGTNPNRAGGQDLPGAIALLPTPEAKSSTAGPDYARASRPGSGGDDLVTTVCKATRGDLDWGKYRPAIERWEGLTRQAPYPVEPNTKGDPRLAARFSEWMMGWIEGWVTDLVDPHGRRRPPKDKYISRTEALRIIGNGVVTQQAASALRELLATAPLDLVQNDDHKELSHHGR</sequence>
<dbReference type="Proteomes" id="UP000327026">
    <property type="component" value="Segment"/>
</dbReference>
<dbReference type="KEGG" id="vg:64871749"/>
<proteinExistence type="predicted"/>
<accession>A0A5J6TKW6</accession>
<feature type="compositionally biased region" description="Basic and acidic residues" evidence="1">
    <location>
        <begin position="70"/>
        <end position="82"/>
    </location>
</feature>
<evidence type="ECO:0000313" key="2">
    <source>
        <dbReference type="EMBL" id="QFG10449.1"/>
    </source>
</evidence>
<dbReference type="GO" id="GO:0032259">
    <property type="term" value="P:methylation"/>
    <property type="evidence" value="ECO:0007669"/>
    <property type="project" value="UniProtKB-KW"/>
</dbReference>
<keyword evidence="2" id="KW-0489">Methyltransferase</keyword>
<dbReference type="GO" id="GO:0008168">
    <property type="term" value="F:methyltransferase activity"/>
    <property type="evidence" value="ECO:0007669"/>
    <property type="project" value="UniProtKB-KW"/>
</dbReference>
<feature type="region of interest" description="Disordered" evidence="1">
    <location>
        <begin position="28"/>
        <end position="160"/>
    </location>
</feature>
<dbReference type="EMBL" id="MN234188">
    <property type="protein sequence ID" value="QFG10449.1"/>
    <property type="molecule type" value="Genomic_DNA"/>
</dbReference>
<reference evidence="2 3" key="1">
    <citation type="submission" date="2019-07" db="EMBL/GenBank/DDBJ databases">
        <authorList>
            <person name="Garlena R.A."/>
            <person name="Russell D.A."/>
            <person name="Pope W.H."/>
            <person name="Jacobs-Sera D."/>
            <person name="Hatfull G.F."/>
        </authorList>
    </citation>
    <scope>NUCLEOTIDE SEQUENCE [LARGE SCALE GENOMIC DNA]</scope>
</reference>
<dbReference type="RefSeq" id="YP_010062115.1">
    <property type="nucleotide sequence ID" value="NC_054790.1"/>
</dbReference>